<name>A0A699X181_TANCI</name>
<protein>
    <submittedName>
        <fullName evidence="1">Uncharacterized protein</fullName>
    </submittedName>
</protein>
<dbReference type="AlphaFoldDB" id="A0A699X181"/>
<gene>
    <name evidence="1" type="ORF">Tci_924802</name>
</gene>
<accession>A0A699X181</accession>
<evidence type="ECO:0000313" key="1">
    <source>
        <dbReference type="EMBL" id="GFD52833.1"/>
    </source>
</evidence>
<proteinExistence type="predicted"/>
<sequence>GVVGLGQTAKTQTLRLAAAAAGCRGVLRFLRAGYRPLLVVLRPAGDRRRLHVRALWSVLRHRAGNPSRQRGRWCHGVDQQPGRPGFVRGLVPGWLPQWRHRHLER</sequence>
<feature type="non-terminal residue" evidence="1">
    <location>
        <position position="1"/>
    </location>
</feature>
<comment type="caution">
    <text evidence="1">The sequence shown here is derived from an EMBL/GenBank/DDBJ whole genome shotgun (WGS) entry which is preliminary data.</text>
</comment>
<feature type="non-terminal residue" evidence="1">
    <location>
        <position position="105"/>
    </location>
</feature>
<reference evidence="1" key="1">
    <citation type="journal article" date="2019" name="Sci. Rep.">
        <title>Draft genome of Tanacetum cinerariifolium, the natural source of mosquito coil.</title>
        <authorList>
            <person name="Yamashiro T."/>
            <person name="Shiraishi A."/>
            <person name="Satake H."/>
            <person name="Nakayama K."/>
        </authorList>
    </citation>
    <scope>NUCLEOTIDE SEQUENCE</scope>
</reference>
<dbReference type="EMBL" id="BKCJ011787046">
    <property type="protein sequence ID" value="GFD52833.1"/>
    <property type="molecule type" value="Genomic_DNA"/>
</dbReference>
<organism evidence="1">
    <name type="scientific">Tanacetum cinerariifolium</name>
    <name type="common">Dalmatian daisy</name>
    <name type="synonym">Chrysanthemum cinerariifolium</name>
    <dbReference type="NCBI Taxonomy" id="118510"/>
    <lineage>
        <taxon>Eukaryota</taxon>
        <taxon>Viridiplantae</taxon>
        <taxon>Streptophyta</taxon>
        <taxon>Embryophyta</taxon>
        <taxon>Tracheophyta</taxon>
        <taxon>Spermatophyta</taxon>
        <taxon>Magnoliopsida</taxon>
        <taxon>eudicotyledons</taxon>
        <taxon>Gunneridae</taxon>
        <taxon>Pentapetalae</taxon>
        <taxon>asterids</taxon>
        <taxon>campanulids</taxon>
        <taxon>Asterales</taxon>
        <taxon>Asteraceae</taxon>
        <taxon>Asteroideae</taxon>
        <taxon>Anthemideae</taxon>
        <taxon>Anthemidinae</taxon>
        <taxon>Tanacetum</taxon>
    </lineage>
</organism>